<organism evidence="1">
    <name type="scientific">Octactis speculum</name>
    <dbReference type="NCBI Taxonomy" id="3111310"/>
    <lineage>
        <taxon>Eukaryota</taxon>
        <taxon>Sar</taxon>
        <taxon>Stramenopiles</taxon>
        <taxon>Ochrophyta</taxon>
        <taxon>Dictyochophyceae</taxon>
        <taxon>Dictyochales</taxon>
        <taxon>Dictyochaceae</taxon>
        <taxon>Octactis</taxon>
    </lineage>
</organism>
<evidence type="ECO:0000313" key="1">
    <source>
        <dbReference type="EMBL" id="CAD9435297.1"/>
    </source>
</evidence>
<sequence length="343" mass="39380">MRQNVQGKDCSYNHGRYLSFEQISRRQRMFVFNDAEGRQRGKEILDKLSFDSDELERERERREKDWKNRFALLSGSGQAALLDQQTLLDCLRRSNMIDQDLIVFHFMIRGVINLKLYNRILQLYKNNQGSREEKRPADIAKAAAEEGMMKTTPADGGEKSNQTSTPAVANYQIETPYTLEEVTRFWVDVASVHANMQHPTDQRGSNDKVALRLGSFAFKQLVTWGQSQLMKLYKTGACEIPVQIEKKQRTTVYLEAVAEYLCNSRAIHIRQMLLSALFRTRARIQNRRMGEVSPEAISRQFCLGPADVLGDKLSNGWNHLTIEFFDLLTEKSVETCLPTAVNS</sequence>
<protein>
    <submittedName>
        <fullName evidence="1">Uncharacterized protein</fullName>
    </submittedName>
</protein>
<name>A0A7S2CUP7_9STRA</name>
<gene>
    <name evidence="1" type="ORF">DSPE1174_LOCUS17105</name>
</gene>
<proteinExistence type="predicted"/>
<dbReference type="EMBL" id="HBGS01033202">
    <property type="protein sequence ID" value="CAD9435297.1"/>
    <property type="molecule type" value="Transcribed_RNA"/>
</dbReference>
<reference evidence="1" key="1">
    <citation type="submission" date="2021-01" db="EMBL/GenBank/DDBJ databases">
        <authorList>
            <person name="Corre E."/>
            <person name="Pelletier E."/>
            <person name="Niang G."/>
            <person name="Scheremetjew M."/>
            <person name="Finn R."/>
            <person name="Kale V."/>
            <person name="Holt S."/>
            <person name="Cochrane G."/>
            <person name="Meng A."/>
            <person name="Brown T."/>
            <person name="Cohen L."/>
        </authorList>
    </citation>
    <scope>NUCLEOTIDE SEQUENCE</scope>
    <source>
        <strain evidence="1">CCMP1381</strain>
    </source>
</reference>
<accession>A0A7S2CUP7</accession>
<dbReference type="AlphaFoldDB" id="A0A7S2CUP7"/>